<dbReference type="AlphaFoldDB" id="A0A2N5J9J8"/>
<dbReference type="RefSeq" id="WP_101616489.1">
    <property type="nucleotide sequence ID" value="NZ_NMWU01000021.1"/>
</dbReference>
<dbReference type="SUPFAM" id="SSF56563">
    <property type="entry name" value="Major capsid protein gp5"/>
    <property type="match status" value="1"/>
</dbReference>
<organism evidence="1 2">
    <name type="scientific">Bifidobacterium margollesii</name>
    <dbReference type="NCBI Taxonomy" id="2020964"/>
    <lineage>
        <taxon>Bacteria</taxon>
        <taxon>Bacillati</taxon>
        <taxon>Actinomycetota</taxon>
        <taxon>Actinomycetes</taxon>
        <taxon>Bifidobacteriales</taxon>
        <taxon>Bifidobacteriaceae</taxon>
        <taxon>Bifidobacterium</taxon>
    </lineage>
</organism>
<evidence type="ECO:0000313" key="1">
    <source>
        <dbReference type="EMBL" id="PLS30875.1"/>
    </source>
</evidence>
<comment type="caution">
    <text evidence="1">The sequence shown here is derived from an EMBL/GenBank/DDBJ whole genome shotgun (WGS) entry which is preliminary data.</text>
</comment>
<proteinExistence type="predicted"/>
<dbReference type="EMBL" id="NMWU01000021">
    <property type="protein sequence ID" value="PLS30875.1"/>
    <property type="molecule type" value="Genomic_DNA"/>
</dbReference>
<accession>A0A2N5J9J8</accession>
<dbReference type="OrthoDB" id="3194758at2"/>
<keyword evidence="2" id="KW-1185">Reference proteome</keyword>
<gene>
    <name evidence="1" type="ORF">Uis1B_1164</name>
</gene>
<sequence length="315" mass="32529">MVLQTNQVTLPTSVSLAVVGKAHDTSTIATLSPADRLGFMDDKYNVFTGKARAEVVAEGAKKSGYEQPITPKEGKRFTVQCATRVSKQLQWADEDNQLQILDAIQADQAAALGEALDYVIYHAVNPASGDKLAGYEALSATGVQVTATDDQLANLDLLTDRLLRANITGVALSRTLANELRKLRVSNTGGRLFPEIPLSLNTGTLDGIKASTTGAAARTAIGAGTSSFSGAYGDLTGKPAIPAAPTWANISGKPAPAAAIADLATGADAAAITAAVNKTFAALRTFGVIAKQGGAWPTSSHRSLPIGILNAAGMR</sequence>
<name>A0A2N5J9J8_9BIFI</name>
<reference evidence="1 2" key="1">
    <citation type="submission" date="2017-07" db="EMBL/GenBank/DDBJ databases">
        <title>Bifidobacterium novel species.</title>
        <authorList>
            <person name="Lugli G.A."/>
            <person name="Milani C."/>
            <person name="Duranti S."/>
            <person name="Mangifesta M."/>
        </authorList>
    </citation>
    <scope>NUCLEOTIDE SEQUENCE [LARGE SCALE GENOMIC DNA]</scope>
    <source>
        <strain evidence="2">Uis1B</strain>
    </source>
</reference>
<dbReference type="Proteomes" id="UP000235050">
    <property type="component" value="Unassembled WGS sequence"/>
</dbReference>
<evidence type="ECO:0000313" key="2">
    <source>
        <dbReference type="Proteomes" id="UP000235050"/>
    </source>
</evidence>
<protein>
    <submittedName>
        <fullName evidence="1">Head protein</fullName>
    </submittedName>
</protein>